<dbReference type="STRING" id="48467.SAMN02745166_04813"/>
<name>A0A1T4Z306_9BACT</name>
<protein>
    <submittedName>
        <fullName evidence="1">Uncharacterized protein</fullName>
    </submittedName>
</protein>
<dbReference type="EMBL" id="FUYE01000025">
    <property type="protein sequence ID" value="SKB07915.1"/>
    <property type="molecule type" value="Genomic_DNA"/>
</dbReference>
<keyword evidence="2" id="KW-1185">Reference proteome</keyword>
<gene>
    <name evidence="1" type="ORF">SAMN02745166_04813</name>
</gene>
<evidence type="ECO:0000313" key="2">
    <source>
        <dbReference type="Proteomes" id="UP000190774"/>
    </source>
</evidence>
<organism evidence="1 2">
    <name type="scientific">Prosthecobacter debontii</name>
    <dbReference type="NCBI Taxonomy" id="48467"/>
    <lineage>
        <taxon>Bacteria</taxon>
        <taxon>Pseudomonadati</taxon>
        <taxon>Verrucomicrobiota</taxon>
        <taxon>Verrucomicrobiia</taxon>
        <taxon>Verrucomicrobiales</taxon>
        <taxon>Verrucomicrobiaceae</taxon>
        <taxon>Prosthecobacter</taxon>
    </lineage>
</organism>
<dbReference type="Proteomes" id="UP000190774">
    <property type="component" value="Unassembled WGS sequence"/>
</dbReference>
<proteinExistence type="predicted"/>
<sequence>MSASRTKSFRFSHALADAIELRAKQLGYASGTDLIKGIARYDVLCQSSHGVTKEWAKLSPEEQDLLDGKLLVRAIRQKGMRAADAARVDWRDL</sequence>
<dbReference type="RefSeq" id="WP_078815932.1">
    <property type="nucleotide sequence ID" value="NZ_FUYE01000025.1"/>
</dbReference>
<accession>A0A1T4Z306</accession>
<dbReference type="AlphaFoldDB" id="A0A1T4Z306"/>
<evidence type="ECO:0000313" key="1">
    <source>
        <dbReference type="EMBL" id="SKB07915.1"/>
    </source>
</evidence>
<dbReference type="OrthoDB" id="194222at2"/>
<reference evidence="2" key="1">
    <citation type="submission" date="2017-02" db="EMBL/GenBank/DDBJ databases">
        <authorList>
            <person name="Varghese N."/>
            <person name="Submissions S."/>
        </authorList>
    </citation>
    <scope>NUCLEOTIDE SEQUENCE [LARGE SCALE GENOMIC DNA]</scope>
    <source>
        <strain evidence="2">ATCC 700200</strain>
    </source>
</reference>